<dbReference type="Gene3D" id="3.40.50.300">
    <property type="entry name" value="P-loop containing nucleotide triphosphate hydrolases"/>
    <property type="match status" value="1"/>
</dbReference>
<dbReference type="CDD" id="cd00267">
    <property type="entry name" value="ABC_ATPase"/>
    <property type="match status" value="1"/>
</dbReference>
<dbReference type="GO" id="GO:0016887">
    <property type="term" value="F:ATP hydrolysis activity"/>
    <property type="evidence" value="ECO:0007669"/>
    <property type="project" value="InterPro"/>
</dbReference>
<accession>A0A562J3P5</accession>
<evidence type="ECO:0000313" key="3">
    <source>
        <dbReference type="EMBL" id="TWH77767.1"/>
    </source>
</evidence>
<feature type="domain" description="ATPase AAA-type core" evidence="1">
    <location>
        <begin position="224"/>
        <end position="284"/>
    </location>
</feature>
<dbReference type="RefSeq" id="WP_145086195.1">
    <property type="nucleotide sequence ID" value="NZ_DAMBUX010000004.1"/>
</dbReference>
<dbReference type="PANTHER" id="PTHR43581:SF2">
    <property type="entry name" value="EXCINUCLEASE ATPASE SUBUNIT"/>
    <property type="match status" value="1"/>
</dbReference>
<dbReference type="Pfam" id="PF13304">
    <property type="entry name" value="AAA_21"/>
    <property type="match status" value="1"/>
</dbReference>
<dbReference type="SUPFAM" id="SSF52540">
    <property type="entry name" value="P-loop containing nucleoside triphosphate hydrolases"/>
    <property type="match status" value="1"/>
</dbReference>
<dbReference type="PANTHER" id="PTHR43581">
    <property type="entry name" value="ATP/GTP PHOSPHATASE"/>
    <property type="match status" value="1"/>
</dbReference>
<feature type="domain" description="OLD protein-like TOPRIM" evidence="2">
    <location>
        <begin position="338"/>
        <end position="405"/>
    </location>
</feature>
<reference evidence="3 4" key="1">
    <citation type="submission" date="2019-07" db="EMBL/GenBank/DDBJ databases">
        <title>Genomic Encyclopedia of Type Strains, Phase I: the one thousand microbial genomes (KMG-I) project.</title>
        <authorList>
            <person name="Kyrpides N."/>
        </authorList>
    </citation>
    <scope>NUCLEOTIDE SEQUENCE [LARGE SCALE GENOMIC DNA]</scope>
    <source>
        <strain evidence="3 4">DSM 13558</strain>
    </source>
</reference>
<dbReference type="GO" id="GO:0005524">
    <property type="term" value="F:ATP binding"/>
    <property type="evidence" value="ECO:0007669"/>
    <property type="project" value="InterPro"/>
</dbReference>
<evidence type="ECO:0000313" key="4">
    <source>
        <dbReference type="Proteomes" id="UP000315343"/>
    </source>
</evidence>
<evidence type="ECO:0000259" key="2">
    <source>
        <dbReference type="Pfam" id="PF20469"/>
    </source>
</evidence>
<sequence length="534" mass="59727">MDTEVERLELKAPQKPQVFVNSITFNDGTARQLTHGSIVVFTGANNSGKSQVLRDIELRIKDARSPSVIVSELTTDYVGEFDDDFVVNKFKLDDDGNYWLGGNGTYPQGWKSQWNNHSLSILFTLFVNRLDTEERLIASKTKPLYNGSPQEQHNSLHTVYEFNAIEDTISKLFYEAFGEALIVNRRAGTNVALQVGKRPSWEGQRDGEGSYYDAVRALPLLDKQGDGMRSFASILLDTFTSDHSVTLIDEPEAFLHPPQARILGKMLAKNNPCERQLFIATHSADFINGLLDADNNNVIVIRINRDDNTNHMNTLGNDKIKELWSNPLLRYSNILNGLFHEKIVVCESDYDCLFYRAILDAIFESDGKTAPDIMFTHCGGKDRMKDVVAALNALKVPVVAIPDFDIVDDSAKLKSLSSAFGINWNNVSDNMNKVYACINAENGKIRSMIKKNGSSVFTGEAPAAFCAIDSFFRSAGLFIVPIGDIESFDKTVNKDKKDWVYAILERGNLNSESNLETARKFVKSIVDYKPSHSE</sequence>
<dbReference type="InterPro" id="IPR003959">
    <property type="entry name" value="ATPase_AAA_core"/>
</dbReference>
<dbReference type="InterPro" id="IPR034139">
    <property type="entry name" value="TOPRIM_OLD"/>
</dbReference>
<dbReference type="Proteomes" id="UP000315343">
    <property type="component" value="Unassembled WGS sequence"/>
</dbReference>
<gene>
    <name evidence="3" type="ORF">LY60_03276</name>
</gene>
<dbReference type="AlphaFoldDB" id="A0A562J3P5"/>
<dbReference type="Pfam" id="PF20469">
    <property type="entry name" value="OLD-like_TOPRIM"/>
    <property type="match status" value="1"/>
</dbReference>
<dbReference type="OrthoDB" id="9801813at2"/>
<proteinExistence type="predicted"/>
<evidence type="ECO:0000259" key="1">
    <source>
        <dbReference type="Pfam" id="PF13304"/>
    </source>
</evidence>
<comment type="caution">
    <text evidence="3">The sequence shown here is derived from an EMBL/GenBank/DDBJ whole genome shotgun (WGS) entry which is preliminary data.</text>
</comment>
<keyword evidence="4" id="KW-1185">Reference proteome</keyword>
<dbReference type="InterPro" id="IPR027417">
    <property type="entry name" value="P-loop_NTPase"/>
</dbReference>
<name>A0A562J3P5_9FIRM</name>
<dbReference type="EMBL" id="VLKH01000012">
    <property type="protein sequence ID" value="TWH77767.1"/>
    <property type="molecule type" value="Genomic_DNA"/>
</dbReference>
<protein>
    <submittedName>
        <fullName evidence="3">Putative AbiEii toxin of type IV toxin-antitoxin system</fullName>
    </submittedName>
</protein>
<dbReference type="InterPro" id="IPR051396">
    <property type="entry name" value="Bact_Antivir_Def_Nuclease"/>
</dbReference>
<organism evidence="3 4">
    <name type="scientific">Sedimentibacter saalensis</name>
    <dbReference type="NCBI Taxonomy" id="130788"/>
    <lineage>
        <taxon>Bacteria</taxon>
        <taxon>Bacillati</taxon>
        <taxon>Bacillota</taxon>
        <taxon>Tissierellia</taxon>
        <taxon>Sedimentibacter</taxon>
    </lineage>
</organism>